<dbReference type="Proteomes" id="UP001163603">
    <property type="component" value="Chromosome 14"/>
</dbReference>
<name>A0ACC0X6S9_9ROSI</name>
<comment type="caution">
    <text evidence="1">The sequence shown here is derived from an EMBL/GenBank/DDBJ whole genome shotgun (WGS) entry which is preliminary data.</text>
</comment>
<organism evidence="1 2">
    <name type="scientific">Pistacia integerrima</name>
    <dbReference type="NCBI Taxonomy" id="434235"/>
    <lineage>
        <taxon>Eukaryota</taxon>
        <taxon>Viridiplantae</taxon>
        <taxon>Streptophyta</taxon>
        <taxon>Embryophyta</taxon>
        <taxon>Tracheophyta</taxon>
        <taxon>Spermatophyta</taxon>
        <taxon>Magnoliopsida</taxon>
        <taxon>eudicotyledons</taxon>
        <taxon>Gunneridae</taxon>
        <taxon>Pentapetalae</taxon>
        <taxon>rosids</taxon>
        <taxon>malvids</taxon>
        <taxon>Sapindales</taxon>
        <taxon>Anacardiaceae</taxon>
        <taxon>Pistacia</taxon>
    </lineage>
</organism>
<evidence type="ECO:0000313" key="2">
    <source>
        <dbReference type="Proteomes" id="UP001163603"/>
    </source>
</evidence>
<dbReference type="EMBL" id="CM047749">
    <property type="protein sequence ID" value="KAJ0011220.1"/>
    <property type="molecule type" value="Genomic_DNA"/>
</dbReference>
<protein>
    <submittedName>
        <fullName evidence="1">Uncharacterized protein</fullName>
    </submittedName>
</protein>
<accession>A0ACC0X6S9</accession>
<gene>
    <name evidence="1" type="ORF">Pint_34129</name>
</gene>
<keyword evidence="2" id="KW-1185">Reference proteome</keyword>
<proteinExistence type="predicted"/>
<evidence type="ECO:0000313" key="1">
    <source>
        <dbReference type="EMBL" id="KAJ0011220.1"/>
    </source>
</evidence>
<reference evidence="2" key="1">
    <citation type="journal article" date="2023" name="G3 (Bethesda)">
        <title>Genome assembly and association tests identify interacting loci associated with vigor, precocity, and sex in interspecific pistachio rootstocks.</title>
        <authorList>
            <person name="Palmer W."/>
            <person name="Jacygrad E."/>
            <person name="Sagayaradj S."/>
            <person name="Cavanaugh K."/>
            <person name="Han R."/>
            <person name="Bertier L."/>
            <person name="Beede B."/>
            <person name="Kafkas S."/>
            <person name="Golino D."/>
            <person name="Preece J."/>
            <person name="Michelmore R."/>
        </authorList>
    </citation>
    <scope>NUCLEOTIDE SEQUENCE [LARGE SCALE GENOMIC DNA]</scope>
</reference>
<sequence length="126" mass="14587">MVKVSDLEGKVTALYFSANWYPPCQNFTEVLVSAYEELRNSDKEGLKQKFDIEGIPCLVVLQPDAEDDAILCNGVELIYRYGIEAFPFTKDKLERAELRQTMTEEMEKHRDCNNKQKIRYLISEGL</sequence>